<name>A0A1W1EJZ8_9ZZZZ</name>
<dbReference type="EMBL" id="FRYL01000030">
    <property type="protein sequence ID" value="SHO81122.1"/>
    <property type="molecule type" value="Genomic_DNA"/>
</dbReference>
<proteinExistence type="predicted"/>
<evidence type="ECO:0000313" key="1">
    <source>
        <dbReference type="EMBL" id="SHO81122.1"/>
    </source>
</evidence>
<accession>A0A1W1EJZ8</accession>
<gene>
    <name evidence="1" type="ORF">MNB_SV-15-604</name>
</gene>
<sequence>MQTFKIEVEDSIADKILWFLNSFNEVKIEDFKTNNIDEISLSITKALKEVKEADLSNKKLDNAWDILDEL</sequence>
<organism evidence="1">
    <name type="scientific">hydrothermal vent metagenome</name>
    <dbReference type="NCBI Taxonomy" id="652676"/>
    <lineage>
        <taxon>unclassified sequences</taxon>
        <taxon>metagenomes</taxon>
        <taxon>ecological metagenomes</taxon>
    </lineage>
</organism>
<dbReference type="AlphaFoldDB" id="A0A1W1EJZ8"/>
<protein>
    <submittedName>
        <fullName evidence="1">Uncharacterized protein</fullName>
    </submittedName>
</protein>
<reference evidence="1" key="1">
    <citation type="submission" date="2016-10" db="EMBL/GenBank/DDBJ databases">
        <authorList>
            <person name="de Groot N.N."/>
        </authorList>
    </citation>
    <scope>NUCLEOTIDE SEQUENCE</scope>
</reference>